<gene>
    <name evidence="2" type="ORF">GCM10023353_10850</name>
</gene>
<name>A0ABP9CDK7_9ACTN</name>
<dbReference type="Proteomes" id="UP001500839">
    <property type="component" value="Unassembled WGS sequence"/>
</dbReference>
<accession>A0ABP9CDK7</accession>
<reference evidence="3" key="1">
    <citation type="journal article" date="2019" name="Int. J. Syst. Evol. Microbiol.">
        <title>The Global Catalogue of Microorganisms (GCM) 10K type strain sequencing project: providing services to taxonomists for standard genome sequencing and annotation.</title>
        <authorList>
            <consortium name="The Broad Institute Genomics Platform"/>
            <consortium name="The Broad Institute Genome Sequencing Center for Infectious Disease"/>
            <person name="Wu L."/>
            <person name="Ma J."/>
        </authorList>
    </citation>
    <scope>NUCLEOTIDE SEQUENCE [LARGE SCALE GENOMIC DNA]</scope>
    <source>
        <strain evidence="3">JCM 18542</strain>
    </source>
</reference>
<evidence type="ECO:0000256" key="1">
    <source>
        <dbReference type="SAM" id="MobiDB-lite"/>
    </source>
</evidence>
<comment type="caution">
    <text evidence="2">The sequence shown here is derived from an EMBL/GenBank/DDBJ whole genome shotgun (WGS) entry which is preliminary data.</text>
</comment>
<feature type="compositionally biased region" description="Polar residues" evidence="1">
    <location>
        <begin position="39"/>
        <end position="49"/>
    </location>
</feature>
<sequence>MASTHTAKPKRARGTRAGGGNFGYTPGKALDELRPIPSSVRSHTRSTQPDGEAHERSSKGGSEPCSTR</sequence>
<protein>
    <submittedName>
        <fullName evidence="2">Uncharacterized protein</fullName>
    </submittedName>
</protein>
<evidence type="ECO:0000313" key="2">
    <source>
        <dbReference type="EMBL" id="GAA4808879.1"/>
    </source>
</evidence>
<feature type="region of interest" description="Disordered" evidence="1">
    <location>
        <begin position="1"/>
        <end position="68"/>
    </location>
</feature>
<organism evidence="2 3">
    <name type="scientific">Tomitella cavernea</name>
    <dbReference type="NCBI Taxonomy" id="1387982"/>
    <lineage>
        <taxon>Bacteria</taxon>
        <taxon>Bacillati</taxon>
        <taxon>Actinomycetota</taxon>
        <taxon>Actinomycetes</taxon>
        <taxon>Mycobacteriales</taxon>
        <taxon>Tomitella</taxon>
    </lineage>
</organism>
<keyword evidence="3" id="KW-1185">Reference proteome</keyword>
<dbReference type="EMBL" id="BAABKQ010000001">
    <property type="protein sequence ID" value="GAA4808879.1"/>
    <property type="molecule type" value="Genomic_DNA"/>
</dbReference>
<proteinExistence type="predicted"/>
<evidence type="ECO:0000313" key="3">
    <source>
        <dbReference type="Proteomes" id="UP001500839"/>
    </source>
</evidence>